<dbReference type="Proteomes" id="UP000288859">
    <property type="component" value="Unassembled WGS sequence"/>
</dbReference>
<dbReference type="VEuPathDB" id="FungiDB:PV10_01996"/>
<organism evidence="11 12">
    <name type="scientific">Exophiala mesophila</name>
    <name type="common">Black yeast-like fungus</name>
    <dbReference type="NCBI Taxonomy" id="212818"/>
    <lineage>
        <taxon>Eukaryota</taxon>
        <taxon>Fungi</taxon>
        <taxon>Dikarya</taxon>
        <taxon>Ascomycota</taxon>
        <taxon>Pezizomycotina</taxon>
        <taxon>Eurotiomycetes</taxon>
        <taxon>Chaetothyriomycetidae</taxon>
        <taxon>Chaetothyriales</taxon>
        <taxon>Herpotrichiellaceae</taxon>
        <taxon>Exophiala</taxon>
    </lineage>
</organism>
<dbReference type="InterPro" id="IPR050741">
    <property type="entry name" value="Acyl-CoA_dehydrogenase"/>
</dbReference>
<comment type="similarity">
    <text evidence="2">Belongs to the acyl-CoA dehydrogenase family.</text>
</comment>
<dbReference type="InterPro" id="IPR046373">
    <property type="entry name" value="Acyl-CoA_Oxase/DH_mid-dom_sf"/>
</dbReference>
<evidence type="ECO:0000256" key="4">
    <source>
        <dbReference type="ARBA" id="ARBA00022630"/>
    </source>
</evidence>
<evidence type="ECO:0000256" key="3">
    <source>
        <dbReference type="ARBA" id="ARBA00022617"/>
    </source>
</evidence>
<evidence type="ECO:0000256" key="2">
    <source>
        <dbReference type="ARBA" id="ARBA00009347"/>
    </source>
</evidence>
<feature type="domain" description="Cytochrome b5 heme-binding" evidence="10">
    <location>
        <begin position="192"/>
        <end position="267"/>
    </location>
</feature>
<dbReference type="InterPro" id="IPR009075">
    <property type="entry name" value="AcylCo_DH/oxidase_C"/>
</dbReference>
<gene>
    <name evidence="11" type="ORF">B0A52_06952</name>
</gene>
<dbReference type="GO" id="GO:0046872">
    <property type="term" value="F:metal ion binding"/>
    <property type="evidence" value="ECO:0007669"/>
    <property type="project" value="UniProtKB-KW"/>
</dbReference>
<dbReference type="Pfam" id="PF02627">
    <property type="entry name" value="CMD"/>
    <property type="match status" value="1"/>
</dbReference>
<dbReference type="PANTHER" id="PTHR48083:SF28">
    <property type="entry name" value="ACYL-COA DEHYDROGENASE FAMILY PROTEIN (AFU_ORTHOLOGUE AFUA_6G10880)-RELATED"/>
    <property type="match status" value="1"/>
</dbReference>
<reference evidence="11 12" key="1">
    <citation type="submission" date="2017-03" db="EMBL/GenBank/DDBJ databases">
        <title>Genomes of endolithic fungi from Antarctica.</title>
        <authorList>
            <person name="Coleine C."/>
            <person name="Masonjones S."/>
            <person name="Stajich J.E."/>
        </authorList>
    </citation>
    <scope>NUCLEOTIDE SEQUENCE [LARGE SCALE GENOMIC DNA]</scope>
    <source>
        <strain evidence="11 12">CCFEE 6314</strain>
    </source>
</reference>
<dbReference type="Gene3D" id="2.40.110.10">
    <property type="entry name" value="Butyryl-CoA Dehydrogenase, subunit A, domain 2"/>
    <property type="match status" value="1"/>
</dbReference>
<dbReference type="Pfam" id="PF02770">
    <property type="entry name" value="Acyl-CoA_dh_M"/>
    <property type="match status" value="1"/>
</dbReference>
<dbReference type="Gene3D" id="1.20.140.10">
    <property type="entry name" value="Butyryl-CoA Dehydrogenase, subunit A, domain 3"/>
    <property type="match status" value="1"/>
</dbReference>
<dbReference type="GO" id="GO:0003995">
    <property type="term" value="F:acyl-CoA dehydrogenase activity"/>
    <property type="evidence" value="ECO:0007669"/>
    <property type="project" value="InterPro"/>
</dbReference>
<comment type="cofactor">
    <cofactor evidence="1">
        <name>FAD</name>
        <dbReference type="ChEBI" id="CHEBI:57692"/>
    </cofactor>
</comment>
<dbReference type="InterPro" id="IPR007317">
    <property type="entry name" value="GET4"/>
</dbReference>
<dbReference type="Pfam" id="PF00173">
    <property type="entry name" value="Cyt-b5"/>
    <property type="match status" value="1"/>
</dbReference>
<dbReference type="InterPro" id="IPR018506">
    <property type="entry name" value="Cyt_B5_heme-BS"/>
</dbReference>
<protein>
    <recommendedName>
        <fullName evidence="10">Cytochrome b5 heme-binding domain-containing protein</fullName>
    </recommendedName>
</protein>
<dbReference type="SUPFAM" id="SSF47203">
    <property type="entry name" value="Acyl-CoA dehydrogenase C-terminal domain-like"/>
    <property type="match status" value="1"/>
</dbReference>
<dbReference type="InterPro" id="IPR006089">
    <property type="entry name" value="Acyl-CoA_DH_CS"/>
</dbReference>
<feature type="compositionally biased region" description="Gly residues" evidence="9">
    <location>
        <begin position="1034"/>
        <end position="1044"/>
    </location>
</feature>
<evidence type="ECO:0000256" key="5">
    <source>
        <dbReference type="ARBA" id="ARBA00022723"/>
    </source>
</evidence>
<feature type="region of interest" description="Disordered" evidence="9">
    <location>
        <begin position="1034"/>
        <end position="1074"/>
    </location>
</feature>
<dbReference type="Gene3D" id="3.10.120.10">
    <property type="entry name" value="Cytochrome b5-like heme/steroid binding domain"/>
    <property type="match status" value="1"/>
</dbReference>
<evidence type="ECO:0000313" key="11">
    <source>
        <dbReference type="EMBL" id="RVX69357.1"/>
    </source>
</evidence>
<keyword evidence="3" id="KW-0349">Heme</keyword>
<sequence length="1074" mass="118463">MRLPYAPTTAPEDQPKSAEIYERIAARRAPRPLIPLDLTLLHSPPVADGYNSFLNAIRNETIVDQALLELAICRIGALNGAVWEWRAHAALAVKAGVGRAALEAVLDVQSGFGRDRVWNGLTEQEEAVIRYTDAMTKDVKVPEEVFLRLKEIGLAEREIVELTAGIAAYNCKMSDPKDHSPGKYIQVDINMAREFSRQEVAQNNTADSLWCVIDSNVYDLTDFVDGHPGGSTVLEQVAGTDATSDFFNLHRLEVLKKFKSLWIGTIAGEKPQIIVPSAGDLSPVPYAEPLWLTPEFQSPYYNDSHRRLRHEMRKWVETVLIPDAYEKEVSGERISDAVLQDMARLNMNAMRMGPGPHLKGRTLMNGVVTPEEFDYFHEVIITQELSRTGTRSFNDGNLGGMVIGLPAVLLHASHEAVRKRVSEECLSGRKQICLAISEAFAGSDVAGMKTTAVKSADGTHYIVNGTKKWITNGTFSSWFVTAVKTQKGFSMLLIERGEGVETTQIKTTYGSAAGTAFVKLDNVKVPVENLLGVEDEGFKVIMTNFNHERWMITAFSVRTCRLVVEDCLKWAHQRKVFGKRLVDQPVIRQKLAKIISLAEATQAYLETITYQMCNMSHEKQSQHLGGPIGLFKMFVTRAAHEIADEAVNIFGGRALTKTGMGRNIEMFHRTYKFDSILGGTEEILGDLGSTMSAKIAKTIARQKEKIAEGNFYEAHQQLRVITSRYLKATDYPSACDVLFNGSLLLLRAGQGGSGGDLALMLVNDVYIKGEWTCDDPNKKRLVEILQAFPKDEPTRKRFISEAVSWSSRFGDLERGDPDLHHEAGKLYAEGTSEVRFSVELPPRKMHSIFFESLSDIDTSTEGEAYDAERHLILGTVHSPRILASLHYTWYQLDAPHLAPIYASRSVLPYLIVGNLASANSALSTFTSHLTSHNPHLLAMSQPIESAKSGTSLRIFPSIPLLNFLSLVVLAAQKGDAGLFRQLAKFYAPHIKEMEGLWTDALAQIGEIWFGIKIPRQGGNPLFDMMGSMLFGGGGQGGAAKGSGSGSTPRSGTPKLTGGSITKKEADKPPTMDLD</sequence>
<keyword evidence="5" id="KW-0479">Metal-binding</keyword>
<dbReference type="EMBL" id="NAJM01000030">
    <property type="protein sequence ID" value="RVX69357.1"/>
    <property type="molecule type" value="Genomic_DNA"/>
</dbReference>
<dbReference type="GO" id="GO:0033539">
    <property type="term" value="P:fatty acid beta-oxidation using acyl-CoA dehydrogenase"/>
    <property type="evidence" value="ECO:0007669"/>
    <property type="project" value="TreeGrafter"/>
</dbReference>
<dbReference type="InterPro" id="IPR001199">
    <property type="entry name" value="Cyt_B5-like_heme/steroid-bd"/>
</dbReference>
<dbReference type="InterPro" id="IPR036250">
    <property type="entry name" value="AcylCo_DH-like_C"/>
</dbReference>
<keyword evidence="7" id="KW-0560">Oxidoreductase</keyword>
<dbReference type="SUPFAM" id="SSF69118">
    <property type="entry name" value="AhpD-like"/>
    <property type="match status" value="1"/>
</dbReference>
<keyword evidence="6" id="KW-0274">FAD</keyword>
<keyword evidence="4" id="KW-0285">Flavoprotein</keyword>
<dbReference type="GO" id="GO:0045048">
    <property type="term" value="P:protein insertion into ER membrane"/>
    <property type="evidence" value="ECO:0007669"/>
    <property type="project" value="InterPro"/>
</dbReference>
<evidence type="ECO:0000256" key="9">
    <source>
        <dbReference type="SAM" id="MobiDB-lite"/>
    </source>
</evidence>
<dbReference type="Gene3D" id="1.20.1290.10">
    <property type="entry name" value="AhpD-like"/>
    <property type="match status" value="1"/>
</dbReference>
<evidence type="ECO:0000256" key="6">
    <source>
        <dbReference type="ARBA" id="ARBA00022827"/>
    </source>
</evidence>
<dbReference type="Gene3D" id="1.10.540.10">
    <property type="entry name" value="Acyl-CoA dehydrogenase/oxidase, N-terminal domain"/>
    <property type="match status" value="1"/>
</dbReference>
<evidence type="ECO:0000256" key="8">
    <source>
        <dbReference type="ARBA" id="ARBA00023004"/>
    </source>
</evidence>
<dbReference type="GO" id="GO:0051920">
    <property type="term" value="F:peroxiredoxin activity"/>
    <property type="evidence" value="ECO:0007669"/>
    <property type="project" value="InterPro"/>
</dbReference>
<evidence type="ECO:0000259" key="10">
    <source>
        <dbReference type="PROSITE" id="PS50255"/>
    </source>
</evidence>
<dbReference type="Gene3D" id="1.25.40.10">
    <property type="entry name" value="Tetratricopeptide repeat domain"/>
    <property type="match status" value="1"/>
</dbReference>
<dbReference type="SUPFAM" id="SSF56645">
    <property type="entry name" value="Acyl-CoA dehydrogenase NM domain-like"/>
    <property type="match status" value="1"/>
</dbReference>
<dbReference type="Pfam" id="PF00441">
    <property type="entry name" value="Acyl-CoA_dh_1"/>
    <property type="match status" value="1"/>
</dbReference>
<dbReference type="Pfam" id="PF04190">
    <property type="entry name" value="GET4"/>
    <property type="match status" value="1"/>
</dbReference>
<dbReference type="InterPro" id="IPR006091">
    <property type="entry name" value="Acyl-CoA_Oxase/DH_mid-dom"/>
</dbReference>
<keyword evidence="8" id="KW-0408">Iron</keyword>
<evidence type="ECO:0000313" key="12">
    <source>
        <dbReference type="Proteomes" id="UP000288859"/>
    </source>
</evidence>
<dbReference type="InterPro" id="IPR009100">
    <property type="entry name" value="AcylCoA_DH/oxidase_NM_dom_sf"/>
</dbReference>
<dbReference type="GO" id="GO:0005737">
    <property type="term" value="C:cytoplasm"/>
    <property type="evidence" value="ECO:0007669"/>
    <property type="project" value="TreeGrafter"/>
</dbReference>
<dbReference type="InterPro" id="IPR036400">
    <property type="entry name" value="Cyt_B5-like_heme/steroid_sf"/>
</dbReference>
<dbReference type="AlphaFoldDB" id="A0A438N0X3"/>
<feature type="compositionally biased region" description="Basic and acidic residues" evidence="9">
    <location>
        <begin position="1061"/>
        <end position="1074"/>
    </location>
</feature>
<comment type="caution">
    <text evidence="11">The sequence shown here is derived from an EMBL/GenBank/DDBJ whole genome shotgun (WGS) entry which is preliminary data.</text>
</comment>
<dbReference type="GO" id="GO:0020037">
    <property type="term" value="F:heme binding"/>
    <property type="evidence" value="ECO:0007669"/>
    <property type="project" value="InterPro"/>
</dbReference>
<dbReference type="PROSITE" id="PS00072">
    <property type="entry name" value="ACYL_COA_DH_1"/>
    <property type="match status" value="1"/>
</dbReference>
<dbReference type="InterPro" id="IPR011990">
    <property type="entry name" value="TPR-like_helical_dom_sf"/>
</dbReference>
<dbReference type="InterPro" id="IPR037069">
    <property type="entry name" value="AcylCoA_DH/ox_N_sf"/>
</dbReference>
<dbReference type="InterPro" id="IPR029032">
    <property type="entry name" value="AhpD-like"/>
</dbReference>
<dbReference type="VEuPathDB" id="FungiDB:PV10_05448"/>
<dbReference type="PROSITE" id="PS00191">
    <property type="entry name" value="CYTOCHROME_B5_1"/>
    <property type="match status" value="1"/>
</dbReference>
<dbReference type="GO" id="GO:0050660">
    <property type="term" value="F:flavin adenine dinucleotide binding"/>
    <property type="evidence" value="ECO:0007669"/>
    <property type="project" value="InterPro"/>
</dbReference>
<dbReference type="PROSITE" id="PS50255">
    <property type="entry name" value="CYTOCHROME_B5_2"/>
    <property type="match status" value="1"/>
</dbReference>
<dbReference type="SUPFAM" id="SSF55856">
    <property type="entry name" value="Cytochrome b5-like heme/steroid binding domain"/>
    <property type="match status" value="1"/>
</dbReference>
<proteinExistence type="inferred from homology"/>
<dbReference type="SMART" id="SM01117">
    <property type="entry name" value="Cyt-b5"/>
    <property type="match status" value="1"/>
</dbReference>
<dbReference type="OrthoDB" id="10252405at2759"/>
<name>A0A438N0X3_EXOME</name>
<dbReference type="PANTHER" id="PTHR48083">
    <property type="entry name" value="MEDIUM-CHAIN SPECIFIC ACYL-COA DEHYDROGENASE, MITOCHONDRIAL-RELATED"/>
    <property type="match status" value="1"/>
</dbReference>
<dbReference type="InterPro" id="IPR003779">
    <property type="entry name" value="CMD-like"/>
</dbReference>
<evidence type="ECO:0000256" key="1">
    <source>
        <dbReference type="ARBA" id="ARBA00001974"/>
    </source>
</evidence>
<evidence type="ECO:0000256" key="7">
    <source>
        <dbReference type="ARBA" id="ARBA00023002"/>
    </source>
</evidence>
<accession>A0A438N0X3</accession>